<dbReference type="InterPro" id="IPR016163">
    <property type="entry name" value="Ald_DH_C"/>
</dbReference>
<dbReference type="InterPro" id="IPR016162">
    <property type="entry name" value="Ald_DH_N"/>
</dbReference>
<name>A0A507CSM9_9FUNG</name>
<dbReference type="PROSITE" id="PS00070">
    <property type="entry name" value="ALDEHYDE_DEHYDR_CYS"/>
    <property type="match status" value="1"/>
</dbReference>
<dbReference type="GO" id="GO:0004030">
    <property type="term" value="F:aldehyde dehydrogenase [NAD(P)+] activity"/>
    <property type="evidence" value="ECO:0007669"/>
    <property type="project" value="UniProtKB-ARBA"/>
</dbReference>
<comment type="similarity">
    <text evidence="1 4">Belongs to the aldehyde dehydrogenase family.</text>
</comment>
<dbReference type="Proteomes" id="UP000317494">
    <property type="component" value="Unassembled WGS sequence"/>
</dbReference>
<dbReference type="PROSITE" id="PS00687">
    <property type="entry name" value="ALDEHYDE_DEHYDR_GLU"/>
    <property type="match status" value="1"/>
</dbReference>
<dbReference type="Pfam" id="PF00171">
    <property type="entry name" value="Aldedh"/>
    <property type="match status" value="1"/>
</dbReference>
<evidence type="ECO:0000313" key="6">
    <source>
        <dbReference type="EMBL" id="TPX42167.1"/>
    </source>
</evidence>
<dbReference type="FunFam" id="3.40.605.10:FF:000050">
    <property type="entry name" value="Aldehyde dehydrogenase, mitochondrial"/>
    <property type="match status" value="1"/>
</dbReference>
<dbReference type="PANTHER" id="PTHR11699">
    <property type="entry name" value="ALDEHYDE DEHYDROGENASE-RELATED"/>
    <property type="match status" value="1"/>
</dbReference>
<keyword evidence="2 4" id="KW-0560">Oxidoreductase</keyword>
<dbReference type="FunFam" id="3.40.309.10:FF:000001">
    <property type="entry name" value="Mitochondrial aldehyde dehydrogenase 2"/>
    <property type="match status" value="1"/>
</dbReference>
<protein>
    <recommendedName>
        <fullName evidence="5">Aldehyde dehydrogenase domain-containing protein</fullName>
    </recommendedName>
</protein>
<sequence length="540" mass="58612">MSFNKDTHVTISYKNKSYNFPTGLFINNQFVPSISGKKFPSVNPALGQVFAEFYEGDKADVDKAVKAAKEAFKTWAKVTPTERGRLLYKLADLYERDSVVLAELESIDNGKPVEDARSSDLAGSIGCLRYFAGWADKIHGKVVDVNPSLQTYTRHEPFGIVGQIIPWNYPLLMQAWKLGPALSCGNVIVMKTSEKTPLTGLKICELIVEAGFPPGVVNILSGYGPTAGNAIASHMDIAKVAFTGSSATGRKIMTAAALSNLKKVSLELGGKSANIIFPDADINKAVYWSMIAIFSNQGQACTAGSRVFVHEDVHDEFMTKFKAAAAAMKVGDPFDASVTQGAIVDEIQFNRIMSYIDAGKKGGAHVVVGGERVGDKGYFIQPTIFGNVTDDMTIAKEEIFGPVVVAMKFKDEAEVIERANNTEYGLAAALHTKNMQTAARVSSQLTAGTVWVNTYHRVSYQMPFGGFKQSGIGRELGKYGLQEYYQVNMQDYSGFFTVSSSSSSSLMIWQAAALPSPSQARICQRSLAGWLEYRTGTGPV</sequence>
<evidence type="ECO:0000256" key="1">
    <source>
        <dbReference type="ARBA" id="ARBA00009986"/>
    </source>
</evidence>
<dbReference type="Gene3D" id="3.40.605.10">
    <property type="entry name" value="Aldehyde Dehydrogenase, Chain A, domain 1"/>
    <property type="match status" value="1"/>
</dbReference>
<evidence type="ECO:0000313" key="7">
    <source>
        <dbReference type="Proteomes" id="UP000317494"/>
    </source>
</evidence>
<evidence type="ECO:0000259" key="5">
    <source>
        <dbReference type="Pfam" id="PF00171"/>
    </source>
</evidence>
<dbReference type="InterPro" id="IPR029510">
    <property type="entry name" value="Ald_DH_CS_GLU"/>
</dbReference>
<dbReference type="SUPFAM" id="SSF53720">
    <property type="entry name" value="ALDH-like"/>
    <property type="match status" value="1"/>
</dbReference>
<dbReference type="AlphaFoldDB" id="A0A507CSM9"/>
<organism evidence="6 7">
    <name type="scientific">Synchytrium endobioticum</name>
    <dbReference type="NCBI Taxonomy" id="286115"/>
    <lineage>
        <taxon>Eukaryota</taxon>
        <taxon>Fungi</taxon>
        <taxon>Fungi incertae sedis</taxon>
        <taxon>Chytridiomycota</taxon>
        <taxon>Chytridiomycota incertae sedis</taxon>
        <taxon>Chytridiomycetes</taxon>
        <taxon>Synchytriales</taxon>
        <taxon>Synchytriaceae</taxon>
        <taxon>Synchytrium</taxon>
    </lineage>
</organism>
<dbReference type="InterPro" id="IPR016161">
    <property type="entry name" value="Ald_DH/histidinol_DH"/>
</dbReference>
<dbReference type="STRING" id="286115.A0A507CSM9"/>
<dbReference type="EMBL" id="QEAN01000242">
    <property type="protein sequence ID" value="TPX42167.1"/>
    <property type="molecule type" value="Genomic_DNA"/>
</dbReference>
<dbReference type="GO" id="GO:0019413">
    <property type="term" value="P:acetate biosynthetic process"/>
    <property type="evidence" value="ECO:0007669"/>
    <property type="project" value="UniProtKB-ARBA"/>
</dbReference>
<dbReference type="FunFam" id="3.40.605.10:FF:000026">
    <property type="entry name" value="Aldehyde dehydrogenase, putative"/>
    <property type="match status" value="1"/>
</dbReference>
<accession>A0A507CSM9</accession>
<evidence type="ECO:0000256" key="2">
    <source>
        <dbReference type="ARBA" id="ARBA00023002"/>
    </source>
</evidence>
<dbReference type="InterPro" id="IPR015590">
    <property type="entry name" value="Aldehyde_DH_dom"/>
</dbReference>
<dbReference type="VEuPathDB" id="FungiDB:SeMB42_g05249"/>
<feature type="active site" evidence="3">
    <location>
        <position position="267"/>
    </location>
</feature>
<evidence type="ECO:0000256" key="4">
    <source>
        <dbReference type="RuleBase" id="RU003345"/>
    </source>
</evidence>
<feature type="domain" description="Aldehyde dehydrogenase" evidence="5">
    <location>
        <begin position="31"/>
        <end position="487"/>
    </location>
</feature>
<dbReference type="Gene3D" id="3.40.309.10">
    <property type="entry name" value="Aldehyde Dehydrogenase, Chain A, domain 2"/>
    <property type="match status" value="1"/>
</dbReference>
<gene>
    <name evidence="6" type="ORF">SeMB42_g05249</name>
</gene>
<dbReference type="InterPro" id="IPR016160">
    <property type="entry name" value="Ald_DH_CS_CYS"/>
</dbReference>
<evidence type="ECO:0000256" key="3">
    <source>
        <dbReference type="PROSITE-ProRule" id="PRU10007"/>
    </source>
</evidence>
<dbReference type="CDD" id="cd07091">
    <property type="entry name" value="ALDH_F1-2_Ald2-like"/>
    <property type="match status" value="1"/>
</dbReference>
<reference evidence="6 7" key="1">
    <citation type="journal article" date="2019" name="Sci. Rep.">
        <title>Comparative genomics of chytrid fungi reveal insights into the obligate biotrophic and pathogenic lifestyle of Synchytrium endobioticum.</title>
        <authorList>
            <person name="van de Vossenberg B.T.L.H."/>
            <person name="Warris S."/>
            <person name="Nguyen H.D.T."/>
            <person name="van Gent-Pelzer M.P.E."/>
            <person name="Joly D.L."/>
            <person name="van de Geest H.C."/>
            <person name="Bonants P.J.M."/>
            <person name="Smith D.S."/>
            <person name="Levesque C.A."/>
            <person name="van der Lee T.A.J."/>
        </authorList>
    </citation>
    <scope>NUCLEOTIDE SEQUENCE [LARGE SCALE GENOMIC DNA]</scope>
    <source>
        <strain evidence="6 7">MB42</strain>
    </source>
</reference>
<keyword evidence="7" id="KW-1185">Reference proteome</keyword>
<comment type="caution">
    <text evidence="6">The sequence shown here is derived from an EMBL/GenBank/DDBJ whole genome shotgun (WGS) entry which is preliminary data.</text>
</comment>
<proteinExistence type="inferred from homology"/>